<dbReference type="PANTHER" id="PTHR33164:SF106">
    <property type="entry name" value="TRANSCRIPTIONAL REGULATORY PROTEIN"/>
    <property type="match status" value="1"/>
</dbReference>
<name>A0A255GKU6_9ACTN</name>
<dbReference type="GO" id="GO:0003700">
    <property type="term" value="F:DNA-binding transcription factor activity"/>
    <property type="evidence" value="ECO:0007669"/>
    <property type="project" value="InterPro"/>
</dbReference>
<dbReference type="InterPro" id="IPR036390">
    <property type="entry name" value="WH_DNA-bd_sf"/>
</dbReference>
<dbReference type="SUPFAM" id="SSF46785">
    <property type="entry name" value="Winged helix' DNA-binding domain"/>
    <property type="match status" value="1"/>
</dbReference>
<feature type="domain" description="HTH marR-type" evidence="4">
    <location>
        <begin position="28"/>
        <end position="161"/>
    </location>
</feature>
<gene>
    <name evidence="5" type="ORF">CGZ94_05670</name>
</gene>
<keyword evidence="6" id="KW-1185">Reference proteome</keyword>
<dbReference type="Gene3D" id="1.10.10.10">
    <property type="entry name" value="Winged helix-like DNA-binding domain superfamily/Winged helix DNA-binding domain"/>
    <property type="match status" value="1"/>
</dbReference>
<evidence type="ECO:0000259" key="4">
    <source>
        <dbReference type="PROSITE" id="PS50995"/>
    </source>
</evidence>
<proteinExistence type="predicted"/>
<evidence type="ECO:0000256" key="3">
    <source>
        <dbReference type="ARBA" id="ARBA00023163"/>
    </source>
</evidence>
<keyword evidence="3" id="KW-0804">Transcription</keyword>
<evidence type="ECO:0000256" key="2">
    <source>
        <dbReference type="ARBA" id="ARBA00023125"/>
    </source>
</evidence>
<dbReference type="Proteomes" id="UP000215896">
    <property type="component" value="Unassembled WGS sequence"/>
</dbReference>
<dbReference type="InterPro" id="IPR039422">
    <property type="entry name" value="MarR/SlyA-like"/>
</dbReference>
<accession>A0A255GKU6</accession>
<evidence type="ECO:0000256" key="1">
    <source>
        <dbReference type="ARBA" id="ARBA00023015"/>
    </source>
</evidence>
<protein>
    <recommendedName>
        <fullName evidence="4">HTH marR-type domain-containing protein</fullName>
    </recommendedName>
</protein>
<dbReference type="InterPro" id="IPR023187">
    <property type="entry name" value="Tscrpt_reg_MarR-type_CS"/>
</dbReference>
<sequence>MFNEVADREGLTVHGTTDEPQREAVVRAAGLVRQLSIATNRYVERVRRDLEMTRSDLTAMEMIATRSRAGDPISPSELATQLQLSASAVTSLVDRLEQMGHVRRGRRSDDRRRQTLTITDNAAAVSGAAFSPLSRAVRSAMERLSDEELVVVGRALQEVVAEIERLPCAVVPAENRTGTDTEPIAAPAD</sequence>
<dbReference type="AlphaFoldDB" id="A0A255GKU6"/>
<dbReference type="InterPro" id="IPR036388">
    <property type="entry name" value="WH-like_DNA-bd_sf"/>
</dbReference>
<dbReference type="Pfam" id="PF01047">
    <property type="entry name" value="MarR"/>
    <property type="match status" value="1"/>
</dbReference>
<dbReference type="InterPro" id="IPR000835">
    <property type="entry name" value="HTH_MarR-typ"/>
</dbReference>
<comment type="caution">
    <text evidence="5">The sequence shown here is derived from an EMBL/GenBank/DDBJ whole genome shotgun (WGS) entry which is preliminary data.</text>
</comment>
<evidence type="ECO:0000313" key="6">
    <source>
        <dbReference type="Proteomes" id="UP000215896"/>
    </source>
</evidence>
<organism evidence="5 6">
    <name type="scientific">Enemella evansiae</name>
    <dbReference type="NCBI Taxonomy" id="2016499"/>
    <lineage>
        <taxon>Bacteria</taxon>
        <taxon>Bacillati</taxon>
        <taxon>Actinomycetota</taxon>
        <taxon>Actinomycetes</taxon>
        <taxon>Propionibacteriales</taxon>
        <taxon>Propionibacteriaceae</taxon>
        <taxon>Enemella</taxon>
    </lineage>
</organism>
<dbReference type="PANTHER" id="PTHR33164">
    <property type="entry name" value="TRANSCRIPTIONAL REGULATOR, MARR FAMILY"/>
    <property type="match status" value="1"/>
</dbReference>
<dbReference type="GO" id="GO:0003677">
    <property type="term" value="F:DNA binding"/>
    <property type="evidence" value="ECO:0007669"/>
    <property type="project" value="UniProtKB-KW"/>
</dbReference>
<keyword evidence="1" id="KW-0805">Transcription regulation</keyword>
<keyword evidence="2" id="KW-0238">DNA-binding</keyword>
<dbReference type="SMART" id="SM00347">
    <property type="entry name" value="HTH_MARR"/>
    <property type="match status" value="1"/>
</dbReference>
<dbReference type="PROSITE" id="PS01117">
    <property type="entry name" value="HTH_MARR_1"/>
    <property type="match status" value="1"/>
</dbReference>
<dbReference type="GO" id="GO:0006950">
    <property type="term" value="P:response to stress"/>
    <property type="evidence" value="ECO:0007669"/>
    <property type="project" value="TreeGrafter"/>
</dbReference>
<dbReference type="PROSITE" id="PS50995">
    <property type="entry name" value="HTH_MARR_2"/>
    <property type="match status" value="1"/>
</dbReference>
<evidence type="ECO:0000313" key="5">
    <source>
        <dbReference type="EMBL" id="OYO16022.1"/>
    </source>
</evidence>
<reference evidence="5 6" key="1">
    <citation type="submission" date="2017-07" db="EMBL/GenBank/DDBJ databases">
        <title>Draft whole genome sequences of clinical Proprionibacteriaceae strains.</title>
        <authorList>
            <person name="Bernier A.-M."/>
            <person name="Bernard K."/>
            <person name="Domingo M.-C."/>
        </authorList>
    </citation>
    <scope>NUCLEOTIDE SEQUENCE [LARGE SCALE GENOMIC DNA]</scope>
    <source>
        <strain evidence="5 6">NML 030167</strain>
    </source>
</reference>
<dbReference type="PRINTS" id="PR00598">
    <property type="entry name" value="HTHMARR"/>
</dbReference>
<dbReference type="EMBL" id="NMVO01000006">
    <property type="protein sequence ID" value="OYO16022.1"/>
    <property type="molecule type" value="Genomic_DNA"/>
</dbReference>